<dbReference type="InterPro" id="IPR051310">
    <property type="entry name" value="MCP_chemotaxis"/>
</dbReference>
<evidence type="ECO:0000256" key="3">
    <source>
        <dbReference type="ARBA" id="ARBA00029447"/>
    </source>
</evidence>
<evidence type="ECO:0000256" key="1">
    <source>
        <dbReference type="ARBA" id="ARBA00004370"/>
    </source>
</evidence>
<dbReference type="KEGG" id="rdp:RD2015_4408"/>
<dbReference type="InterPro" id="IPR004090">
    <property type="entry name" value="Chemotax_Me-accpt_rcpt"/>
</dbReference>
<dbReference type="FunFam" id="1.10.287.950:FF:000001">
    <property type="entry name" value="Methyl-accepting chemotaxis sensory transducer"/>
    <property type="match status" value="1"/>
</dbReference>
<dbReference type="SMART" id="SM00283">
    <property type="entry name" value="MA"/>
    <property type="match status" value="1"/>
</dbReference>
<dbReference type="Pfam" id="PF12729">
    <property type="entry name" value="4HB_MCP_1"/>
    <property type="match status" value="1"/>
</dbReference>
<dbReference type="GO" id="GO:0004888">
    <property type="term" value="F:transmembrane signaling receptor activity"/>
    <property type="evidence" value="ECO:0007669"/>
    <property type="project" value="InterPro"/>
</dbReference>
<dbReference type="InterPro" id="IPR024478">
    <property type="entry name" value="HlyB_4HB_MCP"/>
</dbReference>
<dbReference type="CDD" id="cd19411">
    <property type="entry name" value="MCP2201-like_sensor"/>
    <property type="match status" value="1"/>
</dbReference>
<dbReference type="SUPFAM" id="SSF58104">
    <property type="entry name" value="Methyl-accepting chemotaxis protein (MCP) signaling domain"/>
    <property type="match status" value="1"/>
</dbReference>
<dbReference type="GO" id="GO:0007165">
    <property type="term" value="P:signal transduction"/>
    <property type="evidence" value="ECO:0007669"/>
    <property type="project" value="InterPro"/>
</dbReference>
<dbReference type="PROSITE" id="PS50111">
    <property type="entry name" value="CHEMOTAXIS_TRANSDUC_2"/>
    <property type="match status" value="1"/>
</dbReference>
<dbReference type="EMBL" id="CP013729">
    <property type="protein sequence ID" value="ALV08849.1"/>
    <property type="molecule type" value="Genomic_DNA"/>
</dbReference>
<dbReference type="Pfam" id="PF00672">
    <property type="entry name" value="HAMP"/>
    <property type="match status" value="1"/>
</dbReference>
<evidence type="ECO:0000313" key="4">
    <source>
        <dbReference type="EMBL" id="ALV08849.1"/>
    </source>
</evidence>
<accession>A0A0U2UAF0</accession>
<dbReference type="SMART" id="SM00304">
    <property type="entry name" value="HAMP"/>
    <property type="match status" value="1"/>
</dbReference>
<gene>
    <name evidence="4" type="ORF">RD2015_4408</name>
</gene>
<dbReference type="PANTHER" id="PTHR43531:SF14">
    <property type="entry name" value="METHYL-ACCEPTING CHEMOTAXIS PROTEIN I-RELATED"/>
    <property type="match status" value="1"/>
</dbReference>
<dbReference type="Gene3D" id="1.10.287.950">
    <property type="entry name" value="Methyl-accepting chemotaxis protein"/>
    <property type="match status" value="1"/>
</dbReference>
<dbReference type="PRINTS" id="PR00260">
    <property type="entry name" value="CHEMTRNSDUCR"/>
</dbReference>
<dbReference type="PANTHER" id="PTHR43531">
    <property type="entry name" value="PROTEIN ICFG"/>
    <property type="match status" value="1"/>
</dbReference>
<evidence type="ECO:0000313" key="5">
    <source>
        <dbReference type="Proteomes" id="UP000060699"/>
    </source>
</evidence>
<evidence type="ECO:0000256" key="2">
    <source>
        <dbReference type="ARBA" id="ARBA00022481"/>
    </source>
</evidence>
<dbReference type="Pfam" id="PF00015">
    <property type="entry name" value="MCPsignal"/>
    <property type="match status" value="1"/>
</dbReference>
<reference evidence="4 5" key="1">
    <citation type="submission" date="2015-12" db="EMBL/GenBank/DDBJ databases">
        <title>Complete genome of Roseateles depolymerans KCTC 42856.</title>
        <authorList>
            <person name="Kim K.M."/>
        </authorList>
    </citation>
    <scope>NUCLEOTIDE SEQUENCE [LARGE SCALE GENOMIC DNA]</scope>
    <source>
        <strain evidence="4 5">KCTC 42856</strain>
    </source>
</reference>
<dbReference type="AlphaFoldDB" id="A0A0U2UAF0"/>
<dbReference type="RefSeq" id="WP_058936727.1">
    <property type="nucleotide sequence ID" value="NZ_CP013729.1"/>
</dbReference>
<dbReference type="PROSITE" id="PS50885">
    <property type="entry name" value="HAMP"/>
    <property type="match status" value="1"/>
</dbReference>
<sequence>MGLLRNVNTGTRLALAFGLMLVLLVLISALGIRGSGRVFSELKTLYEDRTLPLKQIGDIDGLMLRNRILVMEMLREPARLPELDAQLQTNIGKVSEIWKTYLATYLTDEERRLASALTEVRTRYVKEGLLAARDALRSGDVAGAQAMYGERIVPLGNQAKAAIDALLDLQVRVGAESYREAEATSASVRLWCLTATGLAVLLAMLAAWMTTRSITEPMKEAVTFAEAVAEGDLRERSASTGADEAARLVAALAAMTDSLRGIVTRVRGSSESIATGSSEIATGSLDLSQRTEEQASSLQETAASMEQLTSTVHNNAATAGQANTLASEAARAADAGGTVVSDLVKTMDGISASSRKIADIIGVIDSIAFQTNILALNAAVEAARAGEQGRGFAVVASEVRALAQRSAQAAREIKTLITHSADQVASGSQRAGDAGQAMQGIVGQVRQVSVLIEEIASASQEQSRGIQQIGLAVTQLDQVTQQNAALVEESSAAADSLQQQAAELADLVRVFKLA</sequence>
<organism evidence="4 5">
    <name type="scientific">Roseateles depolymerans</name>
    <dbReference type="NCBI Taxonomy" id="76731"/>
    <lineage>
        <taxon>Bacteria</taxon>
        <taxon>Pseudomonadati</taxon>
        <taxon>Pseudomonadota</taxon>
        <taxon>Betaproteobacteria</taxon>
        <taxon>Burkholderiales</taxon>
        <taxon>Sphaerotilaceae</taxon>
        <taxon>Roseateles</taxon>
    </lineage>
</organism>
<proteinExistence type="inferred from homology"/>
<dbReference type="GO" id="GO:0005886">
    <property type="term" value="C:plasma membrane"/>
    <property type="evidence" value="ECO:0007669"/>
    <property type="project" value="TreeGrafter"/>
</dbReference>
<dbReference type="InterPro" id="IPR047347">
    <property type="entry name" value="YvaQ-like_sensor"/>
</dbReference>
<dbReference type="STRING" id="76731.RD2015_4408"/>
<keyword evidence="2" id="KW-0488">Methylation</keyword>
<dbReference type="PATRIC" id="fig|76731.3.peg.4516"/>
<comment type="similarity">
    <text evidence="3">Belongs to the methyl-accepting chemotaxis (MCP) protein family.</text>
</comment>
<dbReference type="InterPro" id="IPR003660">
    <property type="entry name" value="HAMP_dom"/>
</dbReference>
<keyword evidence="5" id="KW-1185">Reference proteome</keyword>
<dbReference type="InterPro" id="IPR004089">
    <property type="entry name" value="MCPsignal_dom"/>
</dbReference>
<dbReference type="GO" id="GO:0006935">
    <property type="term" value="P:chemotaxis"/>
    <property type="evidence" value="ECO:0007669"/>
    <property type="project" value="InterPro"/>
</dbReference>
<comment type="subcellular location">
    <subcellularLocation>
        <location evidence="1">Membrane</location>
    </subcellularLocation>
</comment>
<dbReference type="OrthoDB" id="9806477at2"/>
<protein>
    <submittedName>
        <fullName evidence="4">Methyl-accepting chemotaxis protein I</fullName>
    </submittedName>
</protein>
<name>A0A0U2UAF0_9BURK</name>
<dbReference type="CDD" id="cd11386">
    <property type="entry name" value="MCP_signal"/>
    <property type="match status" value="1"/>
</dbReference>
<dbReference type="Proteomes" id="UP000060699">
    <property type="component" value="Chromosome"/>
</dbReference>